<keyword evidence="3" id="KW-1185">Reference proteome</keyword>
<feature type="transmembrane region" description="Helical" evidence="1">
    <location>
        <begin position="70"/>
        <end position="92"/>
    </location>
</feature>
<sequence length="122" mass="13756">MNSKLQIFFIVAIIIYLVIIIHLLKKKKLNLKYTLLWLIAAIVLLIVTIFPTSMYFISSIIGIDTPINSALILAGMFVLIILITLTSIVSGLNQTVRVLTQKLGLLEKQVRDLSDEKKDEMV</sequence>
<dbReference type="RefSeq" id="WP_170065610.1">
    <property type="nucleotide sequence ID" value="NZ_PVXQ01000010.1"/>
</dbReference>
<accession>A0A2T0BGS5</accession>
<organism evidence="2 3">
    <name type="scientific">Clostridium vincentii</name>
    <dbReference type="NCBI Taxonomy" id="52704"/>
    <lineage>
        <taxon>Bacteria</taxon>
        <taxon>Bacillati</taxon>
        <taxon>Bacillota</taxon>
        <taxon>Clostridia</taxon>
        <taxon>Eubacteriales</taxon>
        <taxon>Clostridiaceae</taxon>
        <taxon>Clostridium</taxon>
    </lineage>
</organism>
<keyword evidence="1" id="KW-1133">Transmembrane helix</keyword>
<dbReference type="Pfam" id="PF10066">
    <property type="entry name" value="DUF2304"/>
    <property type="match status" value="1"/>
</dbReference>
<protein>
    <recommendedName>
        <fullName evidence="4">DUF2304 domain-containing protein</fullName>
    </recommendedName>
</protein>
<comment type="caution">
    <text evidence="2">The sequence shown here is derived from an EMBL/GenBank/DDBJ whole genome shotgun (WGS) entry which is preliminary data.</text>
</comment>
<evidence type="ECO:0000256" key="1">
    <source>
        <dbReference type="SAM" id="Phobius"/>
    </source>
</evidence>
<gene>
    <name evidence="2" type="ORF">CLVI_12970</name>
</gene>
<proteinExistence type="predicted"/>
<feature type="transmembrane region" description="Helical" evidence="1">
    <location>
        <begin position="6"/>
        <end position="24"/>
    </location>
</feature>
<keyword evidence="1" id="KW-0812">Transmembrane</keyword>
<keyword evidence="1" id="KW-0472">Membrane</keyword>
<dbReference type="InterPro" id="IPR019277">
    <property type="entry name" value="DUF2304"/>
</dbReference>
<evidence type="ECO:0000313" key="2">
    <source>
        <dbReference type="EMBL" id="PRR83048.1"/>
    </source>
</evidence>
<dbReference type="AlphaFoldDB" id="A0A2T0BGS5"/>
<evidence type="ECO:0008006" key="4">
    <source>
        <dbReference type="Google" id="ProtNLM"/>
    </source>
</evidence>
<feature type="transmembrane region" description="Helical" evidence="1">
    <location>
        <begin position="36"/>
        <end position="58"/>
    </location>
</feature>
<name>A0A2T0BGS5_9CLOT</name>
<dbReference type="Proteomes" id="UP000239471">
    <property type="component" value="Unassembled WGS sequence"/>
</dbReference>
<evidence type="ECO:0000313" key="3">
    <source>
        <dbReference type="Proteomes" id="UP000239471"/>
    </source>
</evidence>
<reference evidence="2 3" key="1">
    <citation type="submission" date="2018-03" db="EMBL/GenBank/DDBJ databases">
        <title>Genome sequence of Clostridium vincentii DSM 10228.</title>
        <authorList>
            <person name="Poehlein A."/>
            <person name="Daniel R."/>
        </authorList>
    </citation>
    <scope>NUCLEOTIDE SEQUENCE [LARGE SCALE GENOMIC DNA]</scope>
    <source>
        <strain evidence="2 3">DSM 10228</strain>
    </source>
</reference>
<dbReference type="EMBL" id="PVXQ01000010">
    <property type="protein sequence ID" value="PRR83048.1"/>
    <property type="molecule type" value="Genomic_DNA"/>
</dbReference>